<gene>
    <name evidence="1" type="ORF">POM88_013085</name>
</gene>
<comment type="caution">
    <text evidence="1">The sequence shown here is derived from an EMBL/GenBank/DDBJ whole genome shotgun (WGS) entry which is preliminary data.</text>
</comment>
<evidence type="ECO:0000313" key="2">
    <source>
        <dbReference type="Proteomes" id="UP001237642"/>
    </source>
</evidence>
<accession>A0AAD8IXP8</accession>
<name>A0AAD8IXP8_9APIA</name>
<reference evidence="1" key="2">
    <citation type="submission" date="2023-05" db="EMBL/GenBank/DDBJ databases">
        <authorList>
            <person name="Schelkunov M.I."/>
        </authorList>
    </citation>
    <scope>NUCLEOTIDE SEQUENCE</scope>
    <source>
        <strain evidence="1">Hsosn_3</strain>
        <tissue evidence="1">Leaf</tissue>
    </source>
</reference>
<protein>
    <submittedName>
        <fullName evidence="1">Uncharacterized protein</fullName>
    </submittedName>
</protein>
<sequence length="154" mass="17427">MIFLSTGRYLWGTIFSRSADSTCDVTILLRPPKCIHLCVLAAFLLLSNKANASMLLARNSLCRLLGALLLRAPRFVSRITHEESLFVLKNLDWANMQFTHRQAVVLVQTIHNYNKQFRSWSWSYGNVRLTPEGGICPEAQKGHIPPSGVKRTFP</sequence>
<reference evidence="1" key="1">
    <citation type="submission" date="2023-02" db="EMBL/GenBank/DDBJ databases">
        <title>Genome of toxic invasive species Heracleum sosnowskyi carries increased number of genes despite the absence of recent whole-genome duplications.</title>
        <authorList>
            <person name="Schelkunov M."/>
            <person name="Shtratnikova V."/>
            <person name="Makarenko M."/>
            <person name="Klepikova A."/>
            <person name="Omelchenko D."/>
            <person name="Novikova G."/>
            <person name="Obukhova E."/>
            <person name="Bogdanov V."/>
            <person name="Penin A."/>
            <person name="Logacheva M."/>
        </authorList>
    </citation>
    <scope>NUCLEOTIDE SEQUENCE</scope>
    <source>
        <strain evidence="1">Hsosn_3</strain>
        <tissue evidence="1">Leaf</tissue>
    </source>
</reference>
<keyword evidence="2" id="KW-1185">Reference proteome</keyword>
<evidence type="ECO:0000313" key="1">
    <source>
        <dbReference type="EMBL" id="KAK1394029.1"/>
    </source>
</evidence>
<dbReference type="Proteomes" id="UP001237642">
    <property type="component" value="Unassembled WGS sequence"/>
</dbReference>
<dbReference type="AlphaFoldDB" id="A0AAD8IXP8"/>
<organism evidence="1 2">
    <name type="scientific">Heracleum sosnowskyi</name>
    <dbReference type="NCBI Taxonomy" id="360622"/>
    <lineage>
        <taxon>Eukaryota</taxon>
        <taxon>Viridiplantae</taxon>
        <taxon>Streptophyta</taxon>
        <taxon>Embryophyta</taxon>
        <taxon>Tracheophyta</taxon>
        <taxon>Spermatophyta</taxon>
        <taxon>Magnoliopsida</taxon>
        <taxon>eudicotyledons</taxon>
        <taxon>Gunneridae</taxon>
        <taxon>Pentapetalae</taxon>
        <taxon>asterids</taxon>
        <taxon>campanulids</taxon>
        <taxon>Apiales</taxon>
        <taxon>Apiaceae</taxon>
        <taxon>Apioideae</taxon>
        <taxon>apioid superclade</taxon>
        <taxon>Tordylieae</taxon>
        <taxon>Tordyliinae</taxon>
        <taxon>Heracleum</taxon>
    </lineage>
</organism>
<proteinExistence type="predicted"/>
<dbReference type="EMBL" id="JAUIZM010000003">
    <property type="protein sequence ID" value="KAK1394029.1"/>
    <property type="molecule type" value="Genomic_DNA"/>
</dbReference>